<accession>X1JQB2</accession>
<gene>
    <name evidence="1" type="ORF">S03H2_47469</name>
</gene>
<dbReference type="EMBL" id="BARU01029873">
    <property type="protein sequence ID" value="GAH71968.1"/>
    <property type="molecule type" value="Genomic_DNA"/>
</dbReference>
<organism evidence="1">
    <name type="scientific">marine sediment metagenome</name>
    <dbReference type="NCBI Taxonomy" id="412755"/>
    <lineage>
        <taxon>unclassified sequences</taxon>
        <taxon>metagenomes</taxon>
        <taxon>ecological metagenomes</taxon>
    </lineage>
</organism>
<reference evidence="1" key="1">
    <citation type="journal article" date="2014" name="Front. Microbiol.">
        <title>High frequency of phylogenetically diverse reductive dehalogenase-homologous genes in deep subseafloor sedimentary metagenomes.</title>
        <authorList>
            <person name="Kawai M."/>
            <person name="Futagami T."/>
            <person name="Toyoda A."/>
            <person name="Takaki Y."/>
            <person name="Nishi S."/>
            <person name="Hori S."/>
            <person name="Arai W."/>
            <person name="Tsubouchi T."/>
            <person name="Morono Y."/>
            <person name="Uchiyama I."/>
            <person name="Ito T."/>
            <person name="Fujiyama A."/>
            <person name="Inagaki F."/>
            <person name="Takami H."/>
        </authorList>
    </citation>
    <scope>NUCLEOTIDE SEQUENCE</scope>
    <source>
        <strain evidence="1">Expedition CK06-06</strain>
    </source>
</reference>
<feature type="non-terminal residue" evidence="1">
    <location>
        <position position="1"/>
    </location>
</feature>
<proteinExistence type="predicted"/>
<evidence type="ECO:0000313" key="1">
    <source>
        <dbReference type="EMBL" id="GAH71968.1"/>
    </source>
</evidence>
<protein>
    <submittedName>
        <fullName evidence="1">Uncharacterized protein</fullName>
    </submittedName>
</protein>
<name>X1JQB2_9ZZZZ</name>
<sequence length="59" mass="7152">GLNSPFQWEAPDNTLDLAMGYSSINHQRYIPNYGRKAWYWLEYFMTYGKGQKRRQIDFK</sequence>
<dbReference type="AlphaFoldDB" id="X1JQB2"/>
<comment type="caution">
    <text evidence="1">The sequence shown here is derived from an EMBL/GenBank/DDBJ whole genome shotgun (WGS) entry which is preliminary data.</text>
</comment>